<keyword evidence="9" id="KW-1185">Reference proteome</keyword>
<feature type="transmembrane region" description="Helical" evidence="5">
    <location>
        <begin position="172"/>
        <end position="190"/>
    </location>
</feature>
<dbReference type="InterPro" id="IPR020846">
    <property type="entry name" value="MFS_dom"/>
</dbReference>
<dbReference type="InterPro" id="IPR011701">
    <property type="entry name" value="MFS"/>
</dbReference>
<proteinExistence type="predicted"/>
<dbReference type="EMBL" id="CP038026">
    <property type="protein sequence ID" value="QBQ34768.1"/>
    <property type="molecule type" value="Genomic_DNA"/>
</dbReference>
<dbReference type="InterPro" id="IPR050382">
    <property type="entry name" value="MFS_Na/Anion_cotransporter"/>
</dbReference>
<dbReference type="AlphaFoldDB" id="A0A4V1AT83"/>
<feature type="transmembrane region" description="Helical" evidence="5">
    <location>
        <begin position="309"/>
        <end position="328"/>
    </location>
</feature>
<evidence type="ECO:0000256" key="3">
    <source>
        <dbReference type="ARBA" id="ARBA00022989"/>
    </source>
</evidence>
<reference evidence="7" key="3">
    <citation type="submission" date="2022-12" db="EMBL/GenBank/DDBJ databases">
        <authorList>
            <person name="Sun Q."/>
            <person name="Kim S."/>
        </authorList>
    </citation>
    <scope>NUCLEOTIDE SEQUENCE</scope>
    <source>
        <strain evidence="7">KCTC 12344</strain>
    </source>
</reference>
<feature type="transmembrane region" description="Helical" evidence="5">
    <location>
        <begin position="51"/>
        <end position="69"/>
    </location>
</feature>
<dbReference type="PANTHER" id="PTHR11662">
    <property type="entry name" value="SOLUTE CARRIER FAMILY 17"/>
    <property type="match status" value="1"/>
</dbReference>
<dbReference type="SUPFAM" id="SSF103473">
    <property type="entry name" value="MFS general substrate transporter"/>
    <property type="match status" value="1"/>
</dbReference>
<evidence type="ECO:0000259" key="6">
    <source>
        <dbReference type="PROSITE" id="PS50850"/>
    </source>
</evidence>
<feature type="transmembrane region" description="Helical" evidence="5">
    <location>
        <begin position="364"/>
        <end position="387"/>
    </location>
</feature>
<keyword evidence="3 5" id="KW-1133">Transmembrane helix</keyword>
<dbReference type="CDD" id="cd17319">
    <property type="entry name" value="MFS_ExuT_GudP_like"/>
    <property type="match status" value="1"/>
</dbReference>
<evidence type="ECO:0000313" key="8">
    <source>
        <dbReference type="EMBL" id="QBQ34768.1"/>
    </source>
</evidence>
<evidence type="ECO:0000256" key="1">
    <source>
        <dbReference type="ARBA" id="ARBA00004141"/>
    </source>
</evidence>
<dbReference type="Pfam" id="PF07690">
    <property type="entry name" value="MFS_1"/>
    <property type="match status" value="1"/>
</dbReference>
<evidence type="ECO:0000313" key="7">
    <source>
        <dbReference type="EMBL" id="GGY88329.1"/>
    </source>
</evidence>
<feature type="transmembrane region" description="Helical" evidence="5">
    <location>
        <begin position="399"/>
        <end position="417"/>
    </location>
</feature>
<feature type="transmembrane region" description="Helical" evidence="5">
    <location>
        <begin position="12"/>
        <end position="30"/>
    </location>
</feature>
<dbReference type="GO" id="GO:0016020">
    <property type="term" value="C:membrane"/>
    <property type="evidence" value="ECO:0007669"/>
    <property type="project" value="UniProtKB-SubCell"/>
</dbReference>
<feature type="transmembrane region" description="Helical" evidence="5">
    <location>
        <begin position="81"/>
        <end position="100"/>
    </location>
</feature>
<dbReference type="Proteomes" id="UP000619512">
    <property type="component" value="Unassembled WGS sequence"/>
</dbReference>
<sequence length="441" mass="47177">MDMTRRGTTNGLRWLVITLVAAATIINYIDRSALAVMWPGIAAELGLDKRDYANIVTIFLVGYAVGQSLFGKIFDALGTRIGFLLSILVWSVSIGLHFVARGALSFALFRALLGVGEAGNWPGATKAIAEWFPVRERAFGQGIFGAGASAGSIVAPPLIAFLYAFVGWKTTFILIAVLGFVWIVPWLIVYKAGPAAHPWISDEERSYILSGQKPADAQADTYVPTMAQLLSHRQSWSVIAARFFIDPVWWLFVSWLPLYLNEKFGFDVKQIGLFGWVPYVGAGIGALGGGWLCGRLLRHGLSVNRARKSVIALGLVIMFPALLLTAVVETPLAAVLSIAVILFGFQAAITNIQTLPSDFFSGRTVGTLAGVSGTSAVLGVIACMQLVPALTEGGNYTPFFVLGAALVPLVFLAIWLGGPVERVRPCADALSHGAAAGTHLR</sequence>
<feature type="transmembrane region" description="Helical" evidence="5">
    <location>
        <begin position="143"/>
        <end position="166"/>
    </location>
</feature>
<evidence type="ECO:0000256" key="2">
    <source>
        <dbReference type="ARBA" id="ARBA00022692"/>
    </source>
</evidence>
<keyword evidence="2 5" id="KW-0812">Transmembrane</keyword>
<feature type="transmembrane region" description="Helical" evidence="5">
    <location>
        <begin position="334"/>
        <end position="352"/>
    </location>
</feature>
<feature type="domain" description="Major facilitator superfamily (MFS) profile" evidence="6">
    <location>
        <begin position="16"/>
        <end position="422"/>
    </location>
</feature>
<dbReference type="InterPro" id="IPR036259">
    <property type="entry name" value="MFS_trans_sf"/>
</dbReference>
<reference evidence="7" key="1">
    <citation type="journal article" date="2014" name="Int. J. Syst. Evol. Microbiol.">
        <title>Complete genome sequence of Corynebacterium casei LMG S-19264T (=DSM 44701T), isolated from a smear-ripened cheese.</title>
        <authorList>
            <consortium name="US DOE Joint Genome Institute (JGI-PGF)"/>
            <person name="Walter F."/>
            <person name="Albersmeier A."/>
            <person name="Kalinowski J."/>
            <person name="Ruckert C."/>
        </authorList>
    </citation>
    <scope>NUCLEOTIDE SEQUENCE</scope>
    <source>
        <strain evidence="7">KCTC 12344</strain>
    </source>
</reference>
<evidence type="ECO:0000256" key="4">
    <source>
        <dbReference type="ARBA" id="ARBA00023136"/>
    </source>
</evidence>
<gene>
    <name evidence="8" type="ORF">E1742_00120</name>
    <name evidence="7" type="ORF">GCM10007388_22190</name>
</gene>
<feature type="transmembrane region" description="Helical" evidence="5">
    <location>
        <begin position="236"/>
        <end position="256"/>
    </location>
</feature>
<dbReference type="Proteomes" id="UP000294359">
    <property type="component" value="Chromosome"/>
</dbReference>
<dbReference type="GO" id="GO:0015134">
    <property type="term" value="F:hexuronate transmembrane transporter activity"/>
    <property type="evidence" value="ECO:0007669"/>
    <property type="project" value="TreeGrafter"/>
</dbReference>
<reference evidence="8 9" key="2">
    <citation type="submission" date="2019-03" db="EMBL/GenBank/DDBJ databases">
        <title>Draft Genome Sequences of Six Type Strains of the Genus Massilia.</title>
        <authorList>
            <person name="Miess H."/>
            <person name="Frediansyhah A."/>
            <person name="Gross H."/>
        </authorList>
    </citation>
    <scope>NUCLEOTIDE SEQUENCE [LARGE SCALE GENOMIC DNA]</scope>
    <source>
        <strain evidence="8 9">DSM 17505</strain>
    </source>
</reference>
<evidence type="ECO:0000313" key="10">
    <source>
        <dbReference type="Proteomes" id="UP000619512"/>
    </source>
</evidence>
<dbReference type="Gene3D" id="1.20.1250.20">
    <property type="entry name" value="MFS general substrate transporter like domains"/>
    <property type="match status" value="2"/>
</dbReference>
<dbReference type="PROSITE" id="PS50850">
    <property type="entry name" value="MFS"/>
    <property type="match status" value="1"/>
</dbReference>
<feature type="transmembrane region" description="Helical" evidence="5">
    <location>
        <begin position="276"/>
        <end position="297"/>
    </location>
</feature>
<dbReference type="PANTHER" id="PTHR11662:SF285">
    <property type="entry name" value="HEXURONATE TRANSPORTER"/>
    <property type="match status" value="1"/>
</dbReference>
<dbReference type="OrthoDB" id="8596007at2"/>
<evidence type="ECO:0000313" key="9">
    <source>
        <dbReference type="Proteomes" id="UP000294359"/>
    </source>
</evidence>
<organism evidence="7 10">
    <name type="scientific">Pseudoduganella plicata</name>
    <dbReference type="NCBI Taxonomy" id="321984"/>
    <lineage>
        <taxon>Bacteria</taxon>
        <taxon>Pseudomonadati</taxon>
        <taxon>Pseudomonadota</taxon>
        <taxon>Betaproteobacteria</taxon>
        <taxon>Burkholderiales</taxon>
        <taxon>Oxalobacteraceae</taxon>
        <taxon>Telluria group</taxon>
        <taxon>Pseudoduganella</taxon>
    </lineage>
</organism>
<accession>A0A4V1AT83</accession>
<name>A0A4V1AT83_9BURK</name>
<protein>
    <submittedName>
        <fullName evidence="7">MFS transporter</fullName>
    </submittedName>
</protein>
<evidence type="ECO:0000256" key="5">
    <source>
        <dbReference type="SAM" id="Phobius"/>
    </source>
</evidence>
<comment type="subcellular location">
    <subcellularLocation>
        <location evidence="1">Membrane</location>
        <topology evidence="1">Multi-pass membrane protein</topology>
    </subcellularLocation>
</comment>
<keyword evidence="4 5" id="KW-0472">Membrane</keyword>
<dbReference type="EMBL" id="BMWW01000003">
    <property type="protein sequence ID" value="GGY88329.1"/>
    <property type="molecule type" value="Genomic_DNA"/>
</dbReference>